<feature type="domain" description="DUF2062" evidence="2">
    <location>
        <begin position="9"/>
        <end position="144"/>
    </location>
</feature>
<gene>
    <name evidence="3" type="ORF">Dace_1001</name>
</gene>
<feature type="transmembrane region" description="Helical" evidence="1">
    <location>
        <begin position="63"/>
        <end position="83"/>
    </location>
</feature>
<evidence type="ECO:0000259" key="2">
    <source>
        <dbReference type="Pfam" id="PF09835"/>
    </source>
</evidence>
<dbReference type="EMBL" id="AAEW02000011">
    <property type="protein sequence ID" value="EAT15337.1"/>
    <property type="molecule type" value="Genomic_DNA"/>
</dbReference>
<sequence>MWRRWGFIRQAKLLLLRFLRLRGQPDEIAKGFALGIFIGMTPTLGFQMILAVFFAMLLRENKLAAVIGVWISNPVTAPFIYAAEYETGRFILGMPHLKLPAMMTVETIQHFGYELMIPMCLGSLIYGILLGAVSYAMVLRMVPTLKTCRIPRWPRPFQRKHQRKHGDLDG</sequence>
<dbReference type="OrthoDB" id="9794343at2"/>
<dbReference type="Proteomes" id="UP000005695">
    <property type="component" value="Unassembled WGS sequence"/>
</dbReference>
<comment type="caution">
    <text evidence="3">The sequence shown here is derived from an EMBL/GenBank/DDBJ whole genome shotgun (WGS) entry which is preliminary data.</text>
</comment>
<keyword evidence="4" id="KW-1185">Reference proteome</keyword>
<reference evidence="3" key="2">
    <citation type="submission" date="2006-05" db="EMBL/GenBank/DDBJ databases">
        <title>Sequencing of the draft genome and assembly of Desulfuromonas acetoxidans DSM 684.</title>
        <authorList>
            <consortium name="US DOE Joint Genome Institute (JGI-PGF)"/>
            <person name="Copeland A."/>
            <person name="Lucas S."/>
            <person name="Lapidus A."/>
            <person name="Barry K."/>
            <person name="Detter J.C."/>
            <person name="Glavina del Rio T."/>
            <person name="Hammon N."/>
            <person name="Israni S."/>
            <person name="Dalin E."/>
            <person name="Tice H."/>
            <person name="Bruce D."/>
            <person name="Pitluck S."/>
            <person name="Richardson P."/>
        </authorList>
    </citation>
    <scope>NUCLEOTIDE SEQUENCE [LARGE SCALE GENOMIC DNA]</scope>
    <source>
        <strain evidence="3">DSM 684</strain>
    </source>
</reference>
<dbReference type="InterPro" id="IPR018639">
    <property type="entry name" value="DUF2062"/>
</dbReference>
<keyword evidence="1" id="KW-0812">Transmembrane</keyword>
<protein>
    <recommendedName>
        <fullName evidence="2">DUF2062 domain-containing protein</fullName>
    </recommendedName>
</protein>
<organism evidence="3 4">
    <name type="scientific">Desulfuromonas acetoxidans (strain DSM 684 / 11070)</name>
    <dbReference type="NCBI Taxonomy" id="281689"/>
    <lineage>
        <taxon>Bacteria</taxon>
        <taxon>Pseudomonadati</taxon>
        <taxon>Thermodesulfobacteriota</taxon>
        <taxon>Desulfuromonadia</taxon>
        <taxon>Desulfuromonadales</taxon>
        <taxon>Desulfuromonadaceae</taxon>
        <taxon>Desulfuromonas</taxon>
    </lineage>
</organism>
<evidence type="ECO:0000313" key="3">
    <source>
        <dbReference type="EMBL" id="EAT15337.1"/>
    </source>
</evidence>
<dbReference type="Pfam" id="PF09835">
    <property type="entry name" value="DUF2062"/>
    <property type="match status" value="1"/>
</dbReference>
<proteinExistence type="predicted"/>
<dbReference type="RefSeq" id="WP_006001005.1">
    <property type="nucleotide sequence ID" value="NZ_AAEW02000011.1"/>
</dbReference>
<dbReference type="PANTHER" id="PTHR40547">
    <property type="entry name" value="SLL0298 PROTEIN"/>
    <property type="match status" value="1"/>
</dbReference>
<evidence type="ECO:0000313" key="4">
    <source>
        <dbReference type="Proteomes" id="UP000005695"/>
    </source>
</evidence>
<accession>Q1JYS8</accession>
<feature type="transmembrane region" description="Helical" evidence="1">
    <location>
        <begin position="115"/>
        <end position="139"/>
    </location>
</feature>
<evidence type="ECO:0000256" key="1">
    <source>
        <dbReference type="SAM" id="Phobius"/>
    </source>
</evidence>
<dbReference type="PANTHER" id="PTHR40547:SF1">
    <property type="entry name" value="SLL0298 PROTEIN"/>
    <property type="match status" value="1"/>
</dbReference>
<keyword evidence="1" id="KW-0472">Membrane</keyword>
<keyword evidence="1" id="KW-1133">Transmembrane helix</keyword>
<dbReference type="AlphaFoldDB" id="Q1JYS8"/>
<feature type="transmembrane region" description="Helical" evidence="1">
    <location>
        <begin position="33"/>
        <end position="56"/>
    </location>
</feature>
<reference evidence="3" key="1">
    <citation type="submission" date="2006-05" db="EMBL/GenBank/DDBJ databases">
        <title>Annotation of the draft genome assembly of Desulfuromonas acetoxidans DSM 684.</title>
        <authorList>
            <consortium name="US DOE Joint Genome Institute (JGI-ORNL)"/>
            <person name="Larimer F."/>
            <person name="Land M."/>
            <person name="Hauser L."/>
        </authorList>
    </citation>
    <scope>NUCLEOTIDE SEQUENCE [LARGE SCALE GENOMIC DNA]</scope>
    <source>
        <strain evidence="3">DSM 684</strain>
    </source>
</reference>
<name>Q1JYS8_DESA6</name>